<dbReference type="InterPro" id="IPR036047">
    <property type="entry name" value="F-box-like_dom_sf"/>
</dbReference>
<keyword evidence="4" id="KW-1185">Reference proteome</keyword>
<dbReference type="InterPro" id="IPR001810">
    <property type="entry name" value="F-box_dom"/>
</dbReference>
<organism evidence="3 4">
    <name type="scientific">Phakopsora pachyrhizi</name>
    <name type="common">Asian soybean rust disease fungus</name>
    <dbReference type="NCBI Taxonomy" id="170000"/>
    <lineage>
        <taxon>Eukaryota</taxon>
        <taxon>Fungi</taxon>
        <taxon>Dikarya</taxon>
        <taxon>Basidiomycota</taxon>
        <taxon>Pucciniomycotina</taxon>
        <taxon>Pucciniomycetes</taxon>
        <taxon>Pucciniales</taxon>
        <taxon>Phakopsoraceae</taxon>
        <taxon>Phakopsora</taxon>
    </lineage>
</organism>
<gene>
    <name evidence="3" type="ORF">PPACK8108_LOCUS3900</name>
</gene>
<dbReference type="Gene3D" id="1.20.1280.50">
    <property type="match status" value="1"/>
</dbReference>
<dbReference type="Pfam" id="PF12014">
    <property type="entry name" value="Cyclin_D1_bind"/>
    <property type="match status" value="1"/>
</dbReference>
<dbReference type="Proteomes" id="UP001153365">
    <property type="component" value="Unassembled WGS sequence"/>
</dbReference>
<evidence type="ECO:0000313" key="3">
    <source>
        <dbReference type="EMBL" id="CAH7669304.1"/>
    </source>
</evidence>
<protein>
    <submittedName>
        <fullName evidence="3">Expressed protein</fullName>
    </submittedName>
</protein>
<reference evidence="3" key="1">
    <citation type="submission" date="2022-06" db="EMBL/GenBank/DDBJ databases">
        <authorList>
            <consortium name="SYNGENTA / RWTH Aachen University"/>
        </authorList>
    </citation>
    <scope>NUCLEOTIDE SEQUENCE</scope>
</reference>
<dbReference type="AlphaFoldDB" id="A0AAV0AL32"/>
<dbReference type="SUPFAM" id="SSF81383">
    <property type="entry name" value="F-box domain"/>
    <property type="match status" value="1"/>
</dbReference>
<comment type="caution">
    <text evidence="3">The sequence shown here is derived from an EMBL/GenBank/DDBJ whole genome shotgun (WGS) entry which is preliminary data.</text>
</comment>
<dbReference type="Pfam" id="PF00646">
    <property type="entry name" value="F-box"/>
    <property type="match status" value="1"/>
</dbReference>
<evidence type="ECO:0000256" key="1">
    <source>
        <dbReference type="SAM" id="MobiDB-lite"/>
    </source>
</evidence>
<dbReference type="EMBL" id="CALTRL010000694">
    <property type="protein sequence ID" value="CAH7669304.1"/>
    <property type="molecule type" value="Genomic_DNA"/>
</dbReference>
<dbReference type="SMART" id="SM00256">
    <property type="entry name" value="FBOX"/>
    <property type="match status" value="1"/>
</dbReference>
<sequence length="650" mass="73875">MSELKLEKLPIDIILSIINHLDISSIVSLSKTSGQLYRISRSDLIWKQISRLLIGPWIHKDNYLIKLQQQDDQYSPTIIDSSDHCDDDWTNVVNYFPLEPNKTHSQLLSNSNRSSHSYSDNHQLRTSSPSLQPICSWYQLATRFLIPNSVYLGWHMCSYKPHGKLILITFDTKSCRFLAEEVFCKNAYDRRLHSNLGSSSMDDRRMENLPSLPTWLPTNQVTILNGDTYLINRSVQSPHQGFYIDLFCPIYSKSPWFTLAPFKPHCFITNFQDFAPTPTLILNFNPILKGLKEYEEQNKGCDKTASKILLARIEVDKLRPFTDPMVYEEEPSSNNYYHYCHGQESDFRKMIYSFKVGLRDNAIGLLRREPDSNYLGARIRYQSLPNNPSTHQSLISVGGRTYTVGSNSGFSRRGANGEEEDGDSFLGQIFNSIGGPLPTGKRSGKSGLEGMWVGCYGINGCEFGKIVMSDYSCSNRLGDGNEVEDDGSRGIDYRIMEFIKVTGDANVPVGEVSWGVALRKGTKLLSVTKEEANLIDFGMRDSVVDGWLDGKGRIALHNFTEPIWIDVRVQLISTKEEHEKRLISKIYKEYTSEENEEGVDSLIDRTTKSVPGVQIGGNNEEQGGTGELRYVNEIRVKWIQLRQISTFFRC</sequence>
<evidence type="ECO:0000259" key="2">
    <source>
        <dbReference type="PROSITE" id="PS50181"/>
    </source>
</evidence>
<feature type="region of interest" description="Disordered" evidence="1">
    <location>
        <begin position="105"/>
        <end position="124"/>
    </location>
</feature>
<evidence type="ECO:0000313" key="4">
    <source>
        <dbReference type="Proteomes" id="UP001153365"/>
    </source>
</evidence>
<feature type="domain" description="F-box" evidence="2">
    <location>
        <begin position="3"/>
        <end position="49"/>
    </location>
</feature>
<proteinExistence type="predicted"/>
<dbReference type="PROSITE" id="PS50181">
    <property type="entry name" value="FBOX"/>
    <property type="match status" value="1"/>
</dbReference>
<accession>A0AAV0AL32</accession>
<name>A0AAV0AL32_PHAPC</name>
<feature type="compositionally biased region" description="Low complexity" evidence="1">
    <location>
        <begin position="105"/>
        <end position="121"/>
    </location>
</feature>